<feature type="transmembrane region" description="Helical" evidence="2">
    <location>
        <begin position="130"/>
        <end position="157"/>
    </location>
</feature>
<evidence type="ECO:0000259" key="4">
    <source>
        <dbReference type="Pfam" id="PF24097"/>
    </source>
</evidence>
<evidence type="ECO:0000259" key="6">
    <source>
        <dbReference type="Pfam" id="PF24519"/>
    </source>
</evidence>
<comment type="caution">
    <text evidence="8">The sequence shown here is derived from an EMBL/GenBank/DDBJ whole genome shotgun (WGS) entry which is preliminary data.</text>
</comment>
<evidence type="ECO:0000259" key="7">
    <source>
        <dbReference type="Pfam" id="PF24527"/>
    </source>
</evidence>
<feature type="domain" description="Nucleoporin POM152 immunoglobulin-like" evidence="3">
    <location>
        <begin position="562"/>
        <end position="665"/>
    </location>
</feature>
<feature type="domain" description="Nucleoporin POM152 immunoglobulin-like" evidence="3">
    <location>
        <begin position="881"/>
        <end position="972"/>
    </location>
</feature>
<dbReference type="Pfam" id="PF23664">
    <property type="entry name" value="Ig_Pom152"/>
    <property type="match status" value="3"/>
</dbReference>
<dbReference type="AlphaFoldDB" id="A0A1Y2DNP2"/>
<dbReference type="GO" id="GO:0006606">
    <property type="term" value="P:protein import into nucleus"/>
    <property type="evidence" value="ECO:0007669"/>
    <property type="project" value="TreeGrafter"/>
</dbReference>
<feature type="domain" description="Nucleoporin POM152 first Ig-like" evidence="6">
    <location>
        <begin position="200"/>
        <end position="310"/>
    </location>
</feature>
<sequence length="1263" mass="142104">MNATPRMRAGAFPPTPGTLARGRRDPSPPPRQQRQTRTLPPAPENVAAIPPDRQPLIPLDVIDAPSQRLYAVAFYLALFAWRIWDWLQLVEDDVGSLVQFLKWVGIDFVFLFMGLPSLRIPWLDMSQPVITGLFFVQFCLNWVLMFNIQVPWMAWLLGFAKVFYDRELSISEHSVRVSSILHNHSLIMGKQIINILPEGSALLNPEKTPYCISDRKGQQFATLPMYFNATVPAAVELLRIDLETNNEEIIKFTKYQLKELGRQAKRITEEGTVTSYKYEYPVKKVGAYRLYKVLDEYNLEVQRDTGPTYVVSCPKARVRPSELSSRCVNDLSNLSLEVVGTPPLKIVYSRTINGKDHSFHFQSLQPDDFSSPLFSSGRSSALVPQEGEDFTWARSQVVQVSLNESMSQAGEWQYTIDEVHDGFGNIGLYRETGDENELKPKPKDQLQNFVVRERPRATLVGCDIRNPLKVAKRDSVQLPLKFGLPDRAPDGAPHTITWQFSPIDTLSKSGEHGDVVEIGSFTAKNAEHLPTVSAPGLYTLKSISCESCEGEIEEPSSCLLLNPLEPKLKISHEEIPDKCAGNSIGLRVDLDLIGTPPFNVRYDVISDNERPRTEKVIVNGLRQQIELLPREAGRYQYRFRRLQDAIYEVPLPLTDEYYLEQNVKPPASAHFLNPEVISACLDEPVKVDVKLNGDGPFTLEYEMVHNGKRKSQKVSDVTSTTYSIETAPLSQGGEYTLALTSITDKTGCRIFLKEETKISVRRQRPRAAFGLIENKRLATVVEDAKLNIPLRLSGDGPFRITYRNVDGNKGDQVYVARSSNDFIETSERGTFEITDVMDNQCHGQVDPKASMFDVRWFPRPELSLLPDDRITERGSVFVKQEVCEGDVDGFEVALKGAPPYHVSYEVRHKPSSGSGSVARKDFDAALPKASVPMDTAKAGLYTYKFSALADNLYNNDQRNLRPLTLEQTVNAKPSASFVKPGQTFKFCSAEPGSEEPIPITLQGVAPFYVEIEIRHHTNSFPEIFRIPNIPTNSYDIRIPQNHLNLGNQAIRIRKVRDARGCQHKTDSGGPFVQVQLFDAPAIYPSETRTDYCVGERIAYTLSGTPPFEVQYSFGGYQKKAKSQGMHFRRIAESPGDFAITSISDKASECRRPIDITKTIHPLPSVRISRGKVIQVDIHEGSEVEILFEFWGTPPFDFTYTRSTNARKGQKSVVLETKHDVSYEHSKIIVANLEGTYEVVAIKDKFCAFSTLNVETDNAQKRLQ</sequence>
<evidence type="ECO:0000256" key="1">
    <source>
        <dbReference type="SAM" id="MobiDB-lite"/>
    </source>
</evidence>
<feature type="domain" description="Nucleoporin POM152 Ig-like" evidence="5">
    <location>
        <begin position="1171"/>
        <end position="1249"/>
    </location>
</feature>
<gene>
    <name evidence="8" type="ORF">BCR38DRAFT_442817</name>
</gene>
<dbReference type="InterPro" id="IPR037701">
    <property type="entry name" value="Pom152"/>
</dbReference>
<dbReference type="FunCoup" id="A0A1Y2DNP2">
    <property type="interactions" value="85"/>
</dbReference>
<dbReference type="OrthoDB" id="5529162at2759"/>
<keyword evidence="9" id="KW-1185">Reference proteome</keyword>
<keyword evidence="2" id="KW-0812">Transmembrane</keyword>
<feature type="domain" description="Nucleoporin POM152 immunoglobulin-like" evidence="3">
    <location>
        <begin position="685"/>
        <end position="746"/>
    </location>
</feature>
<protein>
    <recommendedName>
        <fullName evidence="10">Nucleoporin Pom152</fullName>
    </recommendedName>
</protein>
<feature type="domain" description="Nucleoporin POM152 N-terminal transmembrane" evidence="4">
    <location>
        <begin position="63"/>
        <end position="149"/>
    </location>
</feature>
<dbReference type="Pfam" id="PF24519">
    <property type="entry name" value="Ig-like_Pom152_1"/>
    <property type="match status" value="1"/>
</dbReference>
<dbReference type="InterPro" id="IPR056540">
    <property type="entry name" value="TMD_POM152"/>
</dbReference>
<dbReference type="InterPro" id="IPR056543">
    <property type="entry name" value="Ig-like_POM152_9th"/>
</dbReference>
<accession>A0A1Y2DNP2</accession>
<evidence type="ECO:0000259" key="5">
    <source>
        <dbReference type="Pfam" id="PF24312"/>
    </source>
</evidence>
<keyword evidence="2" id="KW-0472">Membrane</keyword>
<dbReference type="InterPro" id="IPR056541">
    <property type="entry name" value="Ig-like_POM152"/>
</dbReference>
<dbReference type="RefSeq" id="XP_040713119.1">
    <property type="nucleotide sequence ID" value="XM_040860835.1"/>
</dbReference>
<dbReference type="Pfam" id="PF24527">
    <property type="entry name" value="Ig-like_Pom152_9"/>
    <property type="match status" value="1"/>
</dbReference>
<dbReference type="Pfam" id="PF24097">
    <property type="entry name" value="TMD_POM152"/>
    <property type="match status" value="1"/>
</dbReference>
<dbReference type="Proteomes" id="UP000193689">
    <property type="component" value="Unassembled WGS sequence"/>
</dbReference>
<proteinExistence type="predicted"/>
<evidence type="ECO:0000313" key="8">
    <source>
        <dbReference type="EMBL" id="ORY60892.1"/>
    </source>
</evidence>
<evidence type="ECO:0000256" key="2">
    <source>
        <dbReference type="SAM" id="Phobius"/>
    </source>
</evidence>
<dbReference type="GeneID" id="63777047"/>
<feature type="domain" description="Nucleoporin POM152 Ig-like" evidence="5">
    <location>
        <begin position="764"/>
        <end position="850"/>
    </location>
</feature>
<feature type="domain" description="Nucleoporin POM152 Ig-like" evidence="5">
    <location>
        <begin position="454"/>
        <end position="558"/>
    </location>
</feature>
<dbReference type="STRING" id="1141098.A0A1Y2DNP2"/>
<feature type="transmembrane region" description="Helical" evidence="2">
    <location>
        <begin position="69"/>
        <end position="87"/>
    </location>
</feature>
<keyword evidence="2" id="KW-1133">Transmembrane helix</keyword>
<dbReference type="GO" id="GO:0017056">
    <property type="term" value="F:structural constituent of nuclear pore"/>
    <property type="evidence" value="ECO:0007669"/>
    <property type="project" value="InterPro"/>
</dbReference>
<dbReference type="EMBL" id="MCFJ01000011">
    <property type="protein sequence ID" value="ORY60892.1"/>
    <property type="molecule type" value="Genomic_DNA"/>
</dbReference>
<dbReference type="PANTHER" id="PTHR28206">
    <property type="entry name" value="NUCLEOPORIN POM152"/>
    <property type="match status" value="1"/>
</dbReference>
<dbReference type="GO" id="GO:0006999">
    <property type="term" value="P:nuclear pore organization"/>
    <property type="evidence" value="ECO:0007669"/>
    <property type="project" value="TreeGrafter"/>
</dbReference>
<feature type="region of interest" description="Disordered" evidence="1">
    <location>
        <begin position="1"/>
        <end position="51"/>
    </location>
</feature>
<dbReference type="GO" id="GO:0070762">
    <property type="term" value="C:nuclear pore transmembrane ring"/>
    <property type="evidence" value="ECO:0007669"/>
    <property type="project" value="TreeGrafter"/>
</dbReference>
<evidence type="ECO:0000313" key="9">
    <source>
        <dbReference type="Proteomes" id="UP000193689"/>
    </source>
</evidence>
<dbReference type="InterPro" id="IPR056542">
    <property type="entry name" value="Ig-like_POM152_1st"/>
</dbReference>
<feature type="transmembrane region" description="Helical" evidence="2">
    <location>
        <begin position="99"/>
        <end position="118"/>
    </location>
</feature>
<name>A0A1Y2DNP2_9PEZI</name>
<evidence type="ECO:0000259" key="3">
    <source>
        <dbReference type="Pfam" id="PF23664"/>
    </source>
</evidence>
<dbReference type="InterPro" id="IPR056544">
    <property type="entry name" value="Ig_POM152"/>
</dbReference>
<dbReference type="Pfam" id="PF24312">
    <property type="entry name" value="Ig-like_POM152"/>
    <property type="match status" value="3"/>
</dbReference>
<reference evidence="8 9" key="1">
    <citation type="submission" date="2016-07" db="EMBL/GenBank/DDBJ databases">
        <title>Pervasive Adenine N6-methylation of Active Genes in Fungi.</title>
        <authorList>
            <consortium name="DOE Joint Genome Institute"/>
            <person name="Mondo S.J."/>
            <person name="Dannebaum R.O."/>
            <person name="Kuo R.C."/>
            <person name="Labutti K."/>
            <person name="Haridas S."/>
            <person name="Kuo A."/>
            <person name="Salamov A."/>
            <person name="Ahrendt S.R."/>
            <person name="Lipzen A."/>
            <person name="Sullivan W."/>
            <person name="Andreopoulos W.B."/>
            <person name="Clum A."/>
            <person name="Lindquist E."/>
            <person name="Daum C."/>
            <person name="Ramamoorthy G.K."/>
            <person name="Gryganskyi A."/>
            <person name="Culley D."/>
            <person name="Magnuson J.K."/>
            <person name="James T.Y."/>
            <person name="O'Malley M.A."/>
            <person name="Stajich J.E."/>
            <person name="Spatafora J.W."/>
            <person name="Visel A."/>
            <person name="Grigoriev I.V."/>
        </authorList>
    </citation>
    <scope>NUCLEOTIDE SEQUENCE [LARGE SCALE GENOMIC DNA]</scope>
    <source>
        <strain evidence="8 9">CBS 129021</strain>
    </source>
</reference>
<organism evidence="8 9">
    <name type="scientific">Pseudomassariella vexata</name>
    <dbReference type="NCBI Taxonomy" id="1141098"/>
    <lineage>
        <taxon>Eukaryota</taxon>
        <taxon>Fungi</taxon>
        <taxon>Dikarya</taxon>
        <taxon>Ascomycota</taxon>
        <taxon>Pezizomycotina</taxon>
        <taxon>Sordariomycetes</taxon>
        <taxon>Xylariomycetidae</taxon>
        <taxon>Amphisphaeriales</taxon>
        <taxon>Pseudomassariaceae</taxon>
        <taxon>Pseudomassariella</taxon>
    </lineage>
</organism>
<dbReference type="PANTHER" id="PTHR28206:SF1">
    <property type="entry name" value="NUCLEOPORIN POM152"/>
    <property type="match status" value="1"/>
</dbReference>
<evidence type="ECO:0008006" key="10">
    <source>
        <dbReference type="Google" id="ProtNLM"/>
    </source>
</evidence>
<feature type="domain" description="Nucleoporin POM152 ninth Ig-like" evidence="7">
    <location>
        <begin position="1080"/>
        <end position="1157"/>
    </location>
</feature>
<dbReference type="InParanoid" id="A0A1Y2DNP2"/>